<keyword evidence="3" id="KW-1185">Reference proteome</keyword>
<dbReference type="Pfam" id="PF00903">
    <property type="entry name" value="Glyoxalase"/>
    <property type="match status" value="1"/>
</dbReference>
<reference evidence="3" key="1">
    <citation type="journal article" date="2019" name="Int. J. Syst. Evol. Microbiol.">
        <title>The Global Catalogue of Microorganisms (GCM) 10K type strain sequencing project: providing services to taxonomists for standard genome sequencing and annotation.</title>
        <authorList>
            <consortium name="The Broad Institute Genomics Platform"/>
            <consortium name="The Broad Institute Genome Sequencing Center for Infectious Disease"/>
            <person name="Wu L."/>
            <person name="Ma J."/>
        </authorList>
    </citation>
    <scope>NUCLEOTIDE SEQUENCE [LARGE SCALE GENOMIC DNA]</scope>
    <source>
        <strain evidence="3">CCUG 58938</strain>
    </source>
</reference>
<evidence type="ECO:0000259" key="1">
    <source>
        <dbReference type="PROSITE" id="PS51819"/>
    </source>
</evidence>
<dbReference type="InterPro" id="IPR029068">
    <property type="entry name" value="Glyas_Bleomycin-R_OHBP_Dase"/>
</dbReference>
<proteinExistence type="predicted"/>
<sequence>MKTTSNQNPAPAGYSRVCPYLMVADIEALLIFLKDVLDVEITEKLTSADGTVRHAEVCLGDSVIMMGKEQPGYPAESMIYVFVPDADATFKKALQHGATSIMEPGDRFYGYREGGFRDPSGNQWWVAQVIENVSKEEMERRAASYDFKPAK</sequence>
<protein>
    <submittedName>
        <fullName evidence="2">VOC family protein</fullName>
    </submittedName>
</protein>
<evidence type="ECO:0000313" key="2">
    <source>
        <dbReference type="EMBL" id="MFD1000422.1"/>
    </source>
</evidence>
<organism evidence="2 3">
    <name type="scientific">Ohtaekwangia kribbensis</name>
    <dbReference type="NCBI Taxonomy" id="688913"/>
    <lineage>
        <taxon>Bacteria</taxon>
        <taxon>Pseudomonadati</taxon>
        <taxon>Bacteroidota</taxon>
        <taxon>Cytophagia</taxon>
        <taxon>Cytophagales</taxon>
        <taxon>Fulvivirgaceae</taxon>
        <taxon>Ohtaekwangia</taxon>
    </lineage>
</organism>
<dbReference type="PROSITE" id="PS51819">
    <property type="entry name" value="VOC"/>
    <property type="match status" value="1"/>
</dbReference>
<dbReference type="RefSeq" id="WP_377579835.1">
    <property type="nucleotide sequence ID" value="NZ_JBHTKA010000004.1"/>
</dbReference>
<dbReference type="Proteomes" id="UP001597112">
    <property type="component" value="Unassembled WGS sequence"/>
</dbReference>
<feature type="domain" description="VOC" evidence="1">
    <location>
        <begin position="13"/>
        <end position="129"/>
    </location>
</feature>
<name>A0ABW3K609_9BACT</name>
<dbReference type="PANTHER" id="PTHR34109">
    <property type="entry name" value="BNAUNNG04460D PROTEIN-RELATED"/>
    <property type="match status" value="1"/>
</dbReference>
<dbReference type="Gene3D" id="3.30.720.120">
    <property type="match status" value="1"/>
</dbReference>
<dbReference type="InterPro" id="IPR037523">
    <property type="entry name" value="VOC_core"/>
</dbReference>
<evidence type="ECO:0000313" key="3">
    <source>
        <dbReference type="Proteomes" id="UP001597112"/>
    </source>
</evidence>
<dbReference type="EMBL" id="JBHTKA010000004">
    <property type="protein sequence ID" value="MFD1000422.1"/>
    <property type="molecule type" value="Genomic_DNA"/>
</dbReference>
<accession>A0ABW3K609</accession>
<gene>
    <name evidence="2" type="ORF">ACFQ21_13950</name>
</gene>
<dbReference type="InterPro" id="IPR004360">
    <property type="entry name" value="Glyas_Fos-R_dOase_dom"/>
</dbReference>
<comment type="caution">
    <text evidence="2">The sequence shown here is derived from an EMBL/GenBank/DDBJ whole genome shotgun (WGS) entry which is preliminary data.</text>
</comment>
<dbReference type="Gene3D" id="3.30.720.110">
    <property type="match status" value="1"/>
</dbReference>
<dbReference type="CDD" id="cd07246">
    <property type="entry name" value="VOC_like"/>
    <property type="match status" value="1"/>
</dbReference>
<dbReference type="PANTHER" id="PTHR34109:SF1">
    <property type="entry name" value="VOC DOMAIN-CONTAINING PROTEIN"/>
    <property type="match status" value="1"/>
</dbReference>
<dbReference type="SUPFAM" id="SSF54593">
    <property type="entry name" value="Glyoxalase/Bleomycin resistance protein/Dihydroxybiphenyl dioxygenase"/>
    <property type="match status" value="1"/>
</dbReference>